<proteinExistence type="predicted"/>
<protein>
    <recommendedName>
        <fullName evidence="3">DUF4283 domain-containing protein</fullName>
    </recommendedName>
</protein>
<reference evidence="1 2" key="1">
    <citation type="submission" date="2023-03" db="EMBL/GenBank/DDBJ databases">
        <title>WGS of Gossypium arboreum.</title>
        <authorList>
            <person name="Yu D."/>
        </authorList>
    </citation>
    <scope>NUCLEOTIDE SEQUENCE [LARGE SCALE GENOMIC DNA]</scope>
    <source>
        <tissue evidence="1">Leaf</tissue>
    </source>
</reference>
<keyword evidence="2" id="KW-1185">Reference proteome</keyword>
<dbReference type="InterPro" id="IPR036691">
    <property type="entry name" value="Endo/exonu/phosph_ase_sf"/>
</dbReference>
<organism evidence="1 2">
    <name type="scientific">Gossypium arboreum</name>
    <name type="common">Tree cotton</name>
    <name type="synonym">Gossypium nanking</name>
    <dbReference type="NCBI Taxonomy" id="29729"/>
    <lineage>
        <taxon>Eukaryota</taxon>
        <taxon>Viridiplantae</taxon>
        <taxon>Streptophyta</taxon>
        <taxon>Embryophyta</taxon>
        <taxon>Tracheophyta</taxon>
        <taxon>Spermatophyta</taxon>
        <taxon>Magnoliopsida</taxon>
        <taxon>eudicotyledons</taxon>
        <taxon>Gunneridae</taxon>
        <taxon>Pentapetalae</taxon>
        <taxon>rosids</taxon>
        <taxon>malvids</taxon>
        <taxon>Malvales</taxon>
        <taxon>Malvaceae</taxon>
        <taxon>Malvoideae</taxon>
        <taxon>Gossypium</taxon>
    </lineage>
</organism>
<evidence type="ECO:0000313" key="2">
    <source>
        <dbReference type="Proteomes" id="UP001358586"/>
    </source>
</evidence>
<gene>
    <name evidence="1" type="ORF">PVK06_020011</name>
</gene>
<dbReference type="EMBL" id="JARKNE010000006">
    <property type="protein sequence ID" value="KAK5825203.1"/>
    <property type="molecule type" value="Genomic_DNA"/>
</dbReference>
<dbReference type="Proteomes" id="UP001358586">
    <property type="component" value="Chromosome 6"/>
</dbReference>
<sequence length="333" mass="38479">MCYLWATMVEDINAQLGKLNFSEEESKRVFSLKLKSNDTQGHKTWVIEKIMGQEFEAFTFNISPFWVRVFNIPFHHMDREEAIKVGRAIGEVPAIDWHYKDGGWVNYIRLRKNGIEVIKEEEKLRGELDGEKNGNEEVNMSTILKEKDKDKIVKEKSVSSSPMKKQPSKVIRDALGKFKCKRKIIRGNNREGNEESPNRQVRRKLVDSLSLSKVVAGWRVVWQSWDILRSVGKVVREDWIVGGDFNAIVNDVEIDVGRKKARASMEEFKDVMEDLALVDVKMDKRCIDIVPFPIATVVQQNTYDYDAILLDTVGRKPSERVGDSRLTFKYDMC</sequence>
<name>A0ABR0PL89_GOSAR</name>
<comment type="caution">
    <text evidence="1">The sequence shown here is derived from an EMBL/GenBank/DDBJ whole genome shotgun (WGS) entry which is preliminary data.</text>
</comment>
<dbReference type="SUPFAM" id="SSF56219">
    <property type="entry name" value="DNase I-like"/>
    <property type="match status" value="1"/>
</dbReference>
<evidence type="ECO:0008006" key="3">
    <source>
        <dbReference type="Google" id="ProtNLM"/>
    </source>
</evidence>
<evidence type="ECO:0000313" key="1">
    <source>
        <dbReference type="EMBL" id="KAK5825203.1"/>
    </source>
</evidence>
<dbReference type="Gene3D" id="3.60.10.10">
    <property type="entry name" value="Endonuclease/exonuclease/phosphatase"/>
    <property type="match status" value="1"/>
</dbReference>
<accession>A0ABR0PL89</accession>